<dbReference type="InterPro" id="IPR007630">
    <property type="entry name" value="RNA_pol_sigma70_r4"/>
</dbReference>
<dbReference type="Pfam" id="PF04542">
    <property type="entry name" value="Sigma70_r2"/>
    <property type="match status" value="1"/>
</dbReference>
<dbReference type="CDD" id="cd06171">
    <property type="entry name" value="Sigma70_r4"/>
    <property type="match status" value="1"/>
</dbReference>
<evidence type="ECO:0000256" key="2">
    <source>
        <dbReference type="ARBA" id="ARBA00023015"/>
    </source>
</evidence>
<dbReference type="EMBL" id="BMWV01000016">
    <property type="protein sequence ID" value="GGY62697.1"/>
    <property type="molecule type" value="Genomic_DNA"/>
</dbReference>
<dbReference type="Proteomes" id="UP000628442">
    <property type="component" value="Unassembled WGS sequence"/>
</dbReference>
<keyword evidence="2" id="KW-0805">Transcription regulation</keyword>
<dbReference type="SUPFAM" id="SSF88659">
    <property type="entry name" value="Sigma3 and sigma4 domains of RNA polymerase sigma factors"/>
    <property type="match status" value="1"/>
</dbReference>
<sequence>MPYDTPKDPDQIPDYLHGLLLAAARRDAQAFRALYDATAPRLFGFALRILHKRELAEEALQDAYVAIWHAAATYQAALAAPMTWMATIVRNKALDIRRRQDHPVEIDAEGFDSDIVAALATAGPGPEDALQRSAEAQALARCLATLERRHQQAIGLAFFHDLTHGEVAQQLALPLGTVKTWIRRGLDRLKTCLARGEAP</sequence>
<evidence type="ECO:0000313" key="9">
    <source>
        <dbReference type="Proteomes" id="UP000628442"/>
    </source>
</evidence>
<dbReference type="RefSeq" id="WP_371861699.1">
    <property type="nucleotide sequence ID" value="NZ_BMWV01000016.1"/>
</dbReference>
<feature type="domain" description="RNA polymerase sigma-70 region 4" evidence="7">
    <location>
        <begin position="142"/>
        <end position="190"/>
    </location>
</feature>
<evidence type="ECO:0000259" key="7">
    <source>
        <dbReference type="Pfam" id="PF04545"/>
    </source>
</evidence>
<evidence type="ECO:0000256" key="5">
    <source>
        <dbReference type="ARBA" id="ARBA00023163"/>
    </source>
</evidence>
<dbReference type="Gene3D" id="1.10.1740.10">
    <property type="match status" value="1"/>
</dbReference>
<keyword evidence="3" id="KW-0731">Sigma factor</keyword>
<comment type="similarity">
    <text evidence="1">Belongs to the sigma-70 factor family. ECF subfamily.</text>
</comment>
<gene>
    <name evidence="8" type="primary">rpoE</name>
    <name evidence="8" type="ORF">GCM10007387_51400</name>
</gene>
<keyword evidence="5" id="KW-0804">Transcription</keyword>
<dbReference type="Pfam" id="PF04545">
    <property type="entry name" value="Sigma70_r4"/>
    <property type="match status" value="1"/>
</dbReference>
<dbReference type="GO" id="GO:0003677">
    <property type="term" value="F:DNA binding"/>
    <property type="evidence" value="ECO:0007669"/>
    <property type="project" value="UniProtKB-KW"/>
</dbReference>
<dbReference type="InterPro" id="IPR013324">
    <property type="entry name" value="RNA_pol_sigma_r3/r4-like"/>
</dbReference>
<dbReference type="SUPFAM" id="SSF88946">
    <property type="entry name" value="Sigma2 domain of RNA polymerase sigma factors"/>
    <property type="match status" value="1"/>
</dbReference>
<reference evidence="8" key="2">
    <citation type="submission" date="2022-12" db="EMBL/GenBank/DDBJ databases">
        <authorList>
            <person name="Sun Q."/>
            <person name="Kim S."/>
        </authorList>
    </citation>
    <scope>NUCLEOTIDE SEQUENCE</scope>
    <source>
        <strain evidence="8">KCTC 12343</strain>
    </source>
</reference>
<evidence type="ECO:0000313" key="8">
    <source>
        <dbReference type="EMBL" id="GGY62697.1"/>
    </source>
</evidence>
<dbReference type="InterPro" id="IPR039425">
    <property type="entry name" value="RNA_pol_sigma-70-like"/>
</dbReference>
<dbReference type="InterPro" id="IPR036388">
    <property type="entry name" value="WH-like_DNA-bd_sf"/>
</dbReference>
<reference evidence="8" key="1">
    <citation type="journal article" date="2014" name="Int. J. Syst. Evol. Microbiol.">
        <title>Complete genome sequence of Corynebacterium casei LMG S-19264T (=DSM 44701T), isolated from a smear-ripened cheese.</title>
        <authorList>
            <consortium name="US DOE Joint Genome Institute (JGI-PGF)"/>
            <person name="Walter F."/>
            <person name="Albersmeier A."/>
            <person name="Kalinowski J."/>
            <person name="Ruckert C."/>
        </authorList>
    </citation>
    <scope>NUCLEOTIDE SEQUENCE</scope>
    <source>
        <strain evidence="8">KCTC 12343</strain>
    </source>
</reference>
<evidence type="ECO:0000256" key="4">
    <source>
        <dbReference type="ARBA" id="ARBA00023125"/>
    </source>
</evidence>
<keyword evidence="4" id="KW-0238">DNA-binding</keyword>
<proteinExistence type="inferred from homology"/>
<dbReference type="GO" id="GO:0016987">
    <property type="term" value="F:sigma factor activity"/>
    <property type="evidence" value="ECO:0007669"/>
    <property type="project" value="UniProtKB-KW"/>
</dbReference>
<dbReference type="PANTHER" id="PTHR43133">
    <property type="entry name" value="RNA POLYMERASE ECF-TYPE SIGMA FACTO"/>
    <property type="match status" value="1"/>
</dbReference>
<feature type="domain" description="RNA polymerase sigma-70 region 2" evidence="6">
    <location>
        <begin position="34"/>
        <end position="101"/>
    </location>
</feature>
<dbReference type="GO" id="GO:0006352">
    <property type="term" value="P:DNA-templated transcription initiation"/>
    <property type="evidence" value="ECO:0007669"/>
    <property type="project" value="InterPro"/>
</dbReference>
<accession>A0AA88C582</accession>
<dbReference type="InterPro" id="IPR014284">
    <property type="entry name" value="RNA_pol_sigma-70_dom"/>
</dbReference>
<dbReference type="PANTHER" id="PTHR43133:SF62">
    <property type="entry name" value="RNA POLYMERASE SIGMA FACTOR SIGZ"/>
    <property type="match status" value="1"/>
</dbReference>
<comment type="caution">
    <text evidence="8">The sequence shown here is derived from an EMBL/GenBank/DDBJ whole genome shotgun (WGS) entry which is preliminary data.</text>
</comment>
<dbReference type="AlphaFoldDB" id="A0AA88C582"/>
<evidence type="ECO:0000256" key="1">
    <source>
        <dbReference type="ARBA" id="ARBA00010641"/>
    </source>
</evidence>
<organism evidence="8 9">
    <name type="scientific">Pseudoduganella albidiflava</name>
    <dbReference type="NCBI Taxonomy" id="321983"/>
    <lineage>
        <taxon>Bacteria</taxon>
        <taxon>Pseudomonadati</taxon>
        <taxon>Pseudomonadota</taxon>
        <taxon>Betaproteobacteria</taxon>
        <taxon>Burkholderiales</taxon>
        <taxon>Oxalobacteraceae</taxon>
        <taxon>Telluria group</taxon>
        <taxon>Pseudoduganella</taxon>
    </lineage>
</organism>
<dbReference type="Gene3D" id="1.10.10.10">
    <property type="entry name" value="Winged helix-like DNA-binding domain superfamily/Winged helix DNA-binding domain"/>
    <property type="match status" value="1"/>
</dbReference>
<evidence type="ECO:0000259" key="6">
    <source>
        <dbReference type="Pfam" id="PF04542"/>
    </source>
</evidence>
<protein>
    <submittedName>
        <fullName evidence="8">RNA polymerase sigma factor</fullName>
    </submittedName>
</protein>
<evidence type="ECO:0000256" key="3">
    <source>
        <dbReference type="ARBA" id="ARBA00023082"/>
    </source>
</evidence>
<dbReference type="InterPro" id="IPR013325">
    <property type="entry name" value="RNA_pol_sigma_r2"/>
</dbReference>
<name>A0AA88C582_9BURK</name>
<dbReference type="InterPro" id="IPR007627">
    <property type="entry name" value="RNA_pol_sigma70_r2"/>
</dbReference>
<dbReference type="NCBIfam" id="TIGR02937">
    <property type="entry name" value="sigma70-ECF"/>
    <property type="match status" value="1"/>
</dbReference>